<proteinExistence type="predicted"/>
<evidence type="ECO:0000313" key="1">
    <source>
        <dbReference type="EMBL" id="KAF2161186.1"/>
    </source>
</evidence>
<dbReference type="RefSeq" id="XP_033662075.1">
    <property type="nucleotide sequence ID" value="XM_033809071.1"/>
</dbReference>
<protein>
    <submittedName>
        <fullName evidence="1">Uncharacterized protein</fullName>
    </submittedName>
</protein>
<accession>A0A6A6C718</accession>
<name>A0A6A6C718_ZASCE</name>
<dbReference type="EMBL" id="ML993621">
    <property type="protein sequence ID" value="KAF2161186.1"/>
    <property type="molecule type" value="Genomic_DNA"/>
</dbReference>
<reference evidence="1" key="1">
    <citation type="journal article" date="2020" name="Stud. Mycol.">
        <title>101 Dothideomycetes genomes: a test case for predicting lifestyles and emergence of pathogens.</title>
        <authorList>
            <person name="Haridas S."/>
            <person name="Albert R."/>
            <person name="Binder M."/>
            <person name="Bloem J."/>
            <person name="Labutti K."/>
            <person name="Salamov A."/>
            <person name="Andreopoulos B."/>
            <person name="Baker S."/>
            <person name="Barry K."/>
            <person name="Bills G."/>
            <person name="Bluhm B."/>
            <person name="Cannon C."/>
            <person name="Castanera R."/>
            <person name="Culley D."/>
            <person name="Daum C."/>
            <person name="Ezra D."/>
            <person name="Gonzalez J."/>
            <person name="Henrissat B."/>
            <person name="Kuo A."/>
            <person name="Liang C."/>
            <person name="Lipzen A."/>
            <person name="Lutzoni F."/>
            <person name="Magnuson J."/>
            <person name="Mondo S."/>
            <person name="Nolan M."/>
            <person name="Ohm R."/>
            <person name="Pangilinan J."/>
            <person name="Park H.-J."/>
            <person name="Ramirez L."/>
            <person name="Alfaro M."/>
            <person name="Sun H."/>
            <person name="Tritt A."/>
            <person name="Yoshinaga Y."/>
            <person name="Zwiers L.-H."/>
            <person name="Turgeon B."/>
            <person name="Goodwin S."/>
            <person name="Spatafora J."/>
            <person name="Crous P."/>
            <person name="Grigoriev I."/>
        </authorList>
    </citation>
    <scope>NUCLEOTIDE SEQUENCE</scope>
    <source>
        <strain evidence="1">ATCC 36951</strain>
    </source>
</reference>
<organism evidence="1 2">
    <name type="scientific">Zasmidium cellare ATCC 36951</name>
    <dbReference type="NCBI Taxonomy" id="1080233"/>
    <lineage>
        <taxon>Eukaryota</taxon>
        <taxon>Fungi</taxon>
        <taxon>Dikarya</taxon>
        <taxon>Ascomycota</taxon>
        <taxon>Pezizomycotina</taxon>
        <taxon>Dothideomycetes</taxon>
        <taxon>Dothideomycetidae</taxon>
        <taxon>Mycosphaerellales</taxon>
        <taxon>Mycosphaerellaceae</taxon>
        <taxon>Zasmidium</taxon>
    </lineage>
</organism>
<dbReference type="Proteomes" id="UP000799537">
    <property type="component" value="Unassembled WGS sequence"/>
</dbReference>
<sequence length="177" mass="19954">MEPQAFMPMQWTTLIPGVERLHFKVCLLAPNFNPQHFLYRLNKARDNESRRDPLFDPDSRAWKPVIYEYELFTSQFAWQEQDGAITGQRNVHEIATEDNNCAARDFLLCVAEAACDVLKVATVAAEVLIKDMRLRVGAGVEDRVATVVATVAQVTGKALSDSSTLFRSSPTYRLCKT</sequence>
<gene>
    <name evidence="1" type="ORF">M409DRAFT_28514</name>
</gene>
<keyword evidence="2" id="KW-1185">Reference proteome</keyword>
<dbReference type="GeneID" id="54562343"/>
<evidence type="ECO:0000313" key="2">
    <source>
        <dbReference type="Proteomes" id="UP000799537"/>
    </source>
</evidence>
<dbReference type="AlphaFoldDB" id="A0A6A6C718"/>